<evidence type="ECO:0000313" key="1">
    <source>
        <dbReference type="EMBL" id="CAF2107386.1"/>
    </source>
</evidence>
<reference evidence="1" key="1">
    <citation type="submission" date="2021-01" db="EMBL/GenBank/DDBJ databases">
        <authorList>
            <consortium name="Genoscope - CEA"/>
            <person name="William W."/>
        </authorList>
    </citation>
    <scope>NUCLEOTIDE SEQUENCE</scope>
</reference>
<protein>
    <submittedName>
        <fullName evidence="1">(rape) hypothetical protein</fullName>
    </submittedName>
</protein>
<organism evidence="1">
    <name type="scientific">Brassica napus</name>
    <name type="common">Rape</name>
    <dbReference type="NCBI Taxonomy" id="3708"/>
    <lineage>
        <taxon>Eukaryota</taxon>
        <taxon>Viridiplantae</taxon>
        <taxon>Streptophyta</taxon>
        <taxon>Embryophyta</taxon>
        <taxon>Tracheophyta</taxon>
        <taxon>Spermatophyta</taxon>
        <taxon>Magnoliopsida</taxon>
        <taxon>eudicotyledons</taxon>
        <taxon>Gunneridae</taxon>
        <taxon>Pentapetalae</taxon>
        <taxon>rosids</taxon>
        <taxon>malvids</taxon>
        <taxon>Brassicales</taxon>
        <taxon>Brassicaceae</taxon>
        <taxon>Brassiceae</taxon>
        <taxon>Brassica</taxon>
    </lineage>
</organism>
<sequence>MTLKKIRYGQYLLRTVENEDTKSIHIIYVTTSYVFVLSKSVHENKLLLQ</sequence>
<name>A0A816U9M0_BRANA</name>
<dbReference type="EMBL" id="HG994372">
    <property type="protein sequence ID" value="CAF2107386.1"/>
    <property type="molecule type" value="Genomic_DNA"/>
</dbReference>
<accession>A0A816U9M0</accession>
<gene>
    <name evidence="1" type="ORF">DARMORV10_C08P10620.1</name>
</gene>
<dbReference type="AlphaFoldDB" id="A0A816U9M0"/>
<proteinExistence type="predicted"/>
<dbReference type="Proteomes" id="UP001295469">
    <property type="component" value="Chromosome C08"/>
</dbReference>